<evidence type="ECO:0000256" key="12">
    <source>
        <dbReference type="PIRNR" id="PIRNR015601"/>
    </source>
</evidence>
<evidence type="ECO:0000256" key="3">
    <source>
        <dbReference type="ARBA" id="ARBA00012328"/>
    </source>
</evidence>
<evidence type="ECO:0000313" key="15">
    <source>
        <dbReference type="EMBL" id="RRC94550.1"/>
    </source>
</evidence>
<evidence type="ECO:0000256" key="1">
    <source>
        <dbReference type="ARBA" id="ARBA00004496"/>
    </source>
</evidence>
<dbReference type="InterPro" id="IPR029028">
    <property type="entry name" value="Alpha/beta_knot_MTases"/>
</dbReference>
<accession>A0A3P1SCC4</accession>
<dbReference type="CDD" id="cd18084">
    <property type="entry name" value="RsmE-like"/>
    <property type="match status" value="1"/>
</dbReference>
<dbReference type="PIRSF" id="PIRSF015601">
    <property type="entry name" value="MTase_slr0722"/>
    <property type="match status" value="1"/>
</dbReference>
<dbReference type="Gene3D" id="3.40.1280.10">
    <property type="match status" value="1"/>
</dbReference>
<dbReference type="SUPFAM" id="SSF88697">
    <property type="entry name" value="PUA domain-like"/>
    <property type="match status" value="1"/>
</dbReference>
<sequence>MTLPVFLAHEATPAVETLQVGDSVELAGDEGRHAAKVRRLHVGERLDLVNGQGLRVRGVVEAVDSSALTLHVEAITNEAPPTPTLVLVQALAKGGRDEQAVESATEIGVDHVLPWQANRSIVKWTGSKAERARAKWEALTEAAAKQSRRAWVPTVEPVADSKALARWVEKLVSDGGICLVCHEEGNETLVEYLQQNEGDKSPVHEATAIAVIVGPEGGIDEGELAALREAGASVVLLGPHVLRSSSAGAAALTLLSAATGRW</sequence>
<feature type="domain" description="Ribosomal RNA small subunit methyltransferase E methyltransferase" evidence="13">
    <location>
        <begin position="83"/>
        <end position="255"/>
    </location>
</feature>
<evidence type="ECO:0000256" key="8">
    <source>
        <dbReference type="ARBA" id="ARBA00022679"/>
    </source>
</evidence>
<evidence type="ECO:0000256" key="4">
    <source>
        <dbReference type="ARBA" id="ARBA00013673"/>
    </source>
</evidence>
<name>A0A3P1SCC4_9ACTO</name>
<dbReference type="Proteomes" id="UP000280444">
    <property type="component" value="Unassembled WGS sequence"/>
</dbReference>
<evidence type="ECO:0000256" key="6">
    <source>
        <dbReference type="ARBA" id="ARBA00022552"/>
    </source>
</evidence>
<dbReference type="GO" id="GO:0070475">
    <property type="term" value="P:rRNA base methylation"/>
    <property type="evidence" value="ECO:0007669"/>
    <property type="project" value="TreeGrafter"/>
</dbReference>
<feature type="domain" description="Ribosomal RNA small subunit methyltransferase E PUA-like" evidence="14">
    <location>
        <begin position="26"/>
        <end position="72"/>
    </location>
</feature>
<dbReference type="Pfam" id="PF04452">
    <property type="entry name" value="Methyltrans_RNA"/>
    <property type="match status" value="1"/>
</dbReference>
<gene>
    <name evidence="15" type="ORF">EII11_09555</name>
</gene>
<dbReference type="GO" id="GO:0070042">
    <property type="term" value="F:rRNA (uridine-N3-)-methyltransferase activity"/>
    <property type="evidence" value="ECO:0007669"/>
    <property type="project" value="TreeGrafter"/>
</dbReference>
<comment type="function">
    <text evidence="10 12">Specifically methylates the N3 position of the uracil ring of uridine 1498 (m3U1498) in 16S rRNA. Acts on the fully assembled 30S ribosomal subunit.</text>
</comment>
<keyword evidence="9 12" id="KW-0949">S-adenosyl-L-methionine</keyword>
<organism evidence="15 16">
    <name type="scientific">Schaalia canis</name>
    <dbReference type="NCBI Taxonomy" id="100469"/>
    <lineage>
        <taxon>Bacteria</taxon>
        <taxon>Bacillati</taxon>
        <taxon>Actinomycetota</taxon>
        <taxon>Actinomycetes</taxon>
        <taxon>Actinomycetales</taxon>
        <taxon>Actinomycetaceae</taxon>
        <taxon>Schaalia</taxon>
    </lineage>
</organism>
<dbReference type="EMBL" id="RQZF01000013">
    <property type="protein sequence ID" value="RRC94550.1"/>
    <property type="molecule type" value="Genomic_DNA"/>
</dbReference>
<evidence type="ECO:0000256" key="5">
    <source>
        <dbReference type="ARBA" id="ARBA00022490"/>
    </source>
</evidence>
<dbReference type="GO" id="GO:0005737">
    <property type="term" value="C:cytoplasm"/>
    <property type="evidence" value="ECO:0007669"/>
    <property type="project" value="UniProtKB-SubCell"/>
</dbReference>
<dbReference type="InterPro" id="IPR029026">
    <property type="entry name" value="tRNA_m1G_MTases_N"/>
</dbReference>
<evidence type="ECO:0000256" key="11">
    <source>
        <dbReference type="ARBA" id="ARBA00047944"/>
    </source>
</evidence>
<dbReference type="RefSeq" id="WP_124872108.1">
    <property type="nucleotide sequence ID" value="NZ_RQZF01000013.1"/>
</dbReference>
<evidence type="ECO:0000259" key="14">
    <source>
        <dbReference type="Pfam" id="PF20260"/>
    </source>
</evidence>
<keyword evidence="5 12" id="KW-0963">Cytoplasm</keyword>
<comment type="similarity">
    <text evidence="2 12">Belongs to the RNA methyltransferase RsmE family.</text>
</comment>
<keyword evidence="8 12" id="KW-0808">Transferase</keyword>
<evidence type="ECO:0000256" key="10">
    <source>
        <dbReference type="ARBA" id="ARBA00025699"/>
    </source>
</evidence>
<dbReference type="OrthoDB" id="9808126at2"/>
<dbReference type="Gene3D" id="2.40.240.20">
    <property type="entry name" value="Hypothetical PUA domain-like, domain 1"/>
    <property type="match status" value="1"/>
</dbReference>
<dbReference type="PANTHER" id="PTHR30027">
    <property type="entry name" value="RIBOSOMAL RNA SMALL SUBUNIT METHYLTRANSFERASE E"/>
    <property type="match status" value="1"/>
</dbReference>
<dbReference type="PANTHER" id="PTHR30027:SF3">
    <property type="entry name" value="16S RRNA (URACIL(1498)-N(3))-METHYLTRANSFERASE"/>
    <property type="match status" value="1"/>
</dbReference>
<dbReference type="InterPro" id="IPR006700">
    <property type="entry name" value="RsmE"/>
</dbReference>
<evidence type="ECO:0000256" key="9">
    <source>
        <dbReference type="ARBA" id="ARBA00022691"/>
    </source>
</evidence>
<evidence type="ECO:0000313" key="16">
    <source>
        <dbReference type="Proteomes" id="UP000280444"/>
    </source>
</evidence>
<dbReference type="AlphaFoldDB" id="A0A3P1SCC4"/>
<dbReference type="SUPFAM" id="SSF75217">
    <property type="entry name" value="alpha/beta knot"/>
    <property type="match status" value="1"/>
</dbReference>
<dbReference type="Pfam" id="PF20260">
    <property type="entry name" value="PUA_4"/>
    <property type="match status" value="1"/>
</dbReference>
<comment type="catalytic activity">
    <reaction evidence="11 12">
        <text>uridine(1498) in 16S rRNA + S-adenosyl-L-methionine = N(3)-methyluridine(1498) in 16S rRNA + S-adenosyl-L-homocysteine + H(+)</text>
        <dbReference type="Rhea" id="RHEA:42920"/>
        <dbReference type="Rhea" id="RHEA-COMP:10283"/>
        <dbReference type="Rhea" id="RHEA-COMP:10284"/>
        <dbReference type="ChEBI" id="CHEBI:15378"/>
        <dbReference type="ChEBI" id="CHEBI:57856"/>
        <dbReference type="ChEBI" id="CHEBI:59789"/>
        <dbReference type="ChEBI" id="CHEBI:65315"/>
        <dbReference type="ChEBI" id="CHEBI:74502"/>
        <dbReference type="EC" id="2.1.1.193"/>
    </reaction>
</comment>
<dbReference type="InterPro" id="IPR015947">
    <property type="entry name" value="PUA-like_sf"/>
</dbReference>
<keyword evidence="6 12" id="KW-0698">rRNA processing</keyword>
<dbReference type="InterPro" id="IPR046886">
    <property type="entry name" value="RsmE_MTase_dom"/>
</dbReference>
<comment type="caution">
    <text evidence="15">The sequence shown here is derived from an EMBL/GenBank/DDBJ whole genome shotgun (WGS) entry which is preliminary data.</text>
</comment>
<comment type="subcellular location">
    <subcellularLocation>
        <location evidence="1 12">Cytoplasm</location>
    </subcellularLocation>
</comment>
<keyword evidence="16" id="KW-1185">Reference proteome</keyword>
<reference evidence="15 16" key="1">
    <citation type="submission" date="2018-11" db="EMBL/GenBank/DDBJ databases">
        <title>Genomes From Bacteria Associated with the Canine Oral Cavity: a Test Case for Automated Genome-Based Taxonomic Assignment.</title>
        <authorList>
            <person name="Coil D.A."/>
            <person name="Jospin G."/>
            <person name="Darling A.E."/>
            <person name="Wallis C."/>
            <person name="Davis I.J."/>
            <person name="Harris S."/>
            <person name="Eisen J.A."/>
            <person name="Holcombe L.J."/>
            <person name="O'Flynn C."/>
        </authorList>
    </citation>
    <scope>NUCLEOTIDE SEQUENCE [LARGE SCALE GENOMIC DNA]</scope>
    <source>
        <strain evidence="15 16">OH770</strain>
    </source>
</reference>
<protein>
    <recommendedName>
        <fullName evidence="4 12">Ribosomal RNA small subunit methyltransferase E</fullName>
        <ecNumber evidence="3 12">2.1.1.193</ecNumber>
    </recommendedName>
</protein>
<evidence type="ECO:0000256" key="7">
    <source>
        <dbReference type="ARBA" id="ARBA00022603"/>
    </source>
</evidence>
<dbReference type="InterPro" id="IPR046887">
    <property type="entry name" value="RsmE_PUA-like"/>
</dbReference>
<keyword evidence="7 12" id="KW-0489">Methyltransferase</keyword>
<evidence type="ECO:0000259" key="13">
    <source>
        <dbReference type="Pfam" id="PF04452"/>
    </source>
</evidence>
<dbReference type="EC" id="2.1.1.193" evidence="3 12"/>
<proteinExistence type="inferred from homology"/>
<dbReference type="NCBIfam" id="TIGR00046">
    <property type="entry name" value="RsmE family RNA methyltransferase"/>
    <property type="match status" value="1"/>
</dbReference>
<dbReference type="NCBIfam" id="NF008693">
    <property type="entry name" value="PRK11713.2-3"/>
    <property type="match status" value="1"/>
</dbReference>
<evidence type="ECO:0000256" key="2">
    <source>
        <dbReference type="ARBA" id="ARBA00005528"/>
    </source>
</evidence>